<evidence type="ECO:0000259" key="2">
    <source>
        <dbReference type="Pfam" id="PF00501"/>
    </source>
</evidence>
<evidence type="ECO:0000313" key="4">
    <source>
        <dbReference type="Proteomes" id="UP001249394"/>
    </source>
</evidence>
<keyword evidence="4" id="KW-1185">Reference proteome</keyword>
<proteinExistence type="predicted"/>
<feature type="region of interest" description="Disordered" evidence="1">
    <location>
        <begin position="56"/>
        <end position="78"/>
    </location>
</feature>
<dbReference type="Gene3D" id="3.40.50.980">
    <property type="match status" value="1"/>
</dbReference>
<name>A0ABY9U9G8_STRVL</name>
<feature type="domain" description="AMP-dependent synthetase/ligase" evidence="2">
    <location>
        <begin position="2"/>
        <end position="47"/>
    </location>
</feature>
<evidence type="ECO:0000256" key="1">
    <source>
        <dbReference type="SAM" id="MobiDB-lite"/>
    </source>
</evidence>
<dbReference type="InterPro" id="IPR000873">
    <property type="entry name" value="AMP-dep_synth/lig_dom"/>
</dbReference>
<organism evidence="3 4">
    <name type="scientific">Streptomyces violaceus</name>
    <name type="common">Streptomyces venezuelae</name>
    <dbReference type="NCBI Taxonomy" id="1936"/>
    <lineage>
        <taxon>Bacteria</taxon>
        <taxon>Bacillati</taxon>
        <taxon>Actinomycetota</taxon>
        <taxon>Actinomycetes</taxon>
        <taxon>Kitasatosporales</taxon>
        <taxon>Streptomycetaceae</taxon>
        <taxon>Streptomyces</taxon>
    </lineage>
</organism>
<dbReference type="EMBL" id="CP134213">
    <property type="protein sequence ID" value="WND19235.1"/>
    <property type="molecule type" value="Genomic_DNA"/>
</dbReference>
<sequence>MVTYAQLDVRANQIAHHLRASGVSGPGAVVGVLLDRGPIWWRVCWGCGRRARRTCRSTRPTRRSGSPRCWRAPARDRL</sequence>
<dbReference type="SUPFAM" id="SSF56801">
    <property type="entry name" value="Acetyl-CoA synthetase-like"/>
    <property type="match status" value="1"/>
</dbReference>
<evidence type="ECO:0000313" key="3">
    <source>
        <dbReference type="EMBL" id="WND19235.1"/>
    </source>
</evidence>
<accession>A0ABY9U9G8</accession>
<protein>
    <recommendedName>
        <fullName evidence="2">AMP-dependent synthetase/ligase domain-containing protein</fullName>
    </recommendedName>
</protein>
<reference evidence="3 4" key="1">
    <citation type="submission" date="2023-09" db="EMBL/GenBank/DDBJ databases">
        <title>The genome sequence of Streptomyces anthocyanicus.</title>
        <authorList>
            <person name="Mo P."/>
        </authorList>
    </citation>
    <scope>NUCLEOTIDE SEQUENCE [LARGE SCALE GENOMIC DNA]</scope>
    <source>
        <strain evidence="3 4">JCM 4387</strain>
    </source>
</reference>
<dbReference type="Pfam" id="PF00501">
    <property type="entry name" value="AMP-binding"/>
    <property type="match status" value="1"/>
</dbReference>
<dbReference type="Proteomes" id="UP001249394">
    <property type="component" value="Chromosome"/>
</dbReference>
<gene>
    <name evidence="3" type="ORF">RI060_18610</name>
</gene>